<sequence length="342" mass="35824">MAATVTVTALTAPGLSAALLVVPSLALAALLLFWREPAPKLIGITALTGFVTFAWAAVSGGNAAGSAAAGICAGVWLVRKPGSRARWATVVLAMVASSALAFLGDLDTAIRTATLLLLMAGIWVASILDAEQQRQLVLDLERAKDQERELSILRERDRFAGDLHDIQGHSLHAIKLKAAVSAQLLTTDIDAAVRELDEVRHLAAEAIAQGRRLANATHTLDLAAEIHNARELLLSVGVKSVDVDAAIPPDESPHASELAQTLREAVTNIVRHAKARSVEIAIAADRMVVRNDGVPGSTPARPPLRGLGCLAERVARSGGELSATADNGVFTVEVSFTDEGAP</sequence>
<evidence type="ECO:0000313" key="6">
    <source>
        <dbReference type="EMBL" id="GAA2101170.1"/>
    </source>
</evidence>
<dbReference type="RefSeq" id="WP_344337459.1">
    <property type="nucleotide sequence ID" value="NZ_BAAAPZ010000009.1"/>
</dbReference>
<feature type="transmembrane region" description="Helical" evidence="4">
    <location>
        <begin position="109"/>
        <end position="128"/>
    </location>
</feature>
<dbReference type="PANTHER" id="PTHR24421:SF63">
    <property type="entry name" value="SENSOR HISTIDINE KINASE DESK"/>
    <property type="match status" value="1"/>
</dbReference>
<evidence type="ECO:0000256" key="1">
    <source>
        <dbReference type="ARBA" id="ARBA00022679"/>
    </source>
</evidence>
<organism evidence="6 7">
    <name type="scientific">Brevibacterium salitolerans</name>
    <dbReference type="NCBI Taxonomy" id="1403566"/>
    <lineage>
        <taxon>Bacteria</taxon>
        <taxon>Bacillati</taxon>
        <taxon>Actinomycetota</taxon>
        <taxon>Actinomycetes</taxon>
        <taxon>Micrococcales</taxon>
        <taxon>Brevibacteriaceae</taxon>
        <taxon>Brevibacterium</taxon>
    </lineage>
</organism>
<evidence type="ECO:0000256" key="4">
    <source>
        <dbReference type="SAM" id="Phobius"/>
    </source>
</evidence>
<evidence type="ECO:0000259" key="5">
    <source>
        <dbReference type="Pfam" id="PF07730"/>
    </source>
</evidence>
<feature type="transmembrane region" description="Helical" evidence="4">
    <location>
        <begin position="52"/>
        <end position="78"/>
    </location>
</feature>
<dbReference type="CDD" id="cd16917">
    <property type="entry name" value="HATPase_UhpB-NarQ-NarX-like"/>
    <property type="match status" value="1"/>
</dbReference>
<feature type="domain" description="Signal transduction histidine kinase subgroup 3 dimerisation and phosphoacceptor" evidence="5">
    <location>
        <begin position="155"/>
        <end position="218"/>
    </location>
</feature>
<dbReference type="PANTHER" id="PTHR24421">
    <property type="entry name" value="NITRATE/NITRITE SENSOR PROTEIN NARX-RELATED"/>
    <property type="match status" value="1"/>
</dbReference>
<reference evidence="7" key="1">
    <citation type="journal article" date="2019" name="Int. J. Syst. Evol. Microbiol.">
        <title>The Global Catalogue of Microorganisms (GCM) 10K type strain sequencing project: providing services to taxonomists for standard genome sequencing and annotation.</title>
        <authorList>
            <consortium name="The Broad Institute Genomics Platform"/>
            <consortium name="The Broad Institute Genome Sequencing Center for Infectious Disease"/>
            <person name="Wu L."/>
            <person name="Ma J."/>
        </authorList>
    </citation>
    <scope>NUCLEOTIDE SEQUENCE [LARGE SCALE GENOMIC DNA]</scope>
    <source>
        <strain evidence="7">JCM 15900</strain>
    </source>
</reference>
<gene>
    <name evidence="6" type="ORF">GCM10009823_23890</name>
</gene>
<keyword evidence="4" id="KW-1133">Transmembrane helix</keyword>
<keyword evidence="3" id="KW-0902">Two-component regulatory system</keyword>
<evidence type="ECO:0000256" key="3">
    <source>
        <dbReference type="ARBA" id="ARBA00023012"/>
    </source>
</evidence>
<keyword evidence="1" id="KW-0808">Transferase</keyword>
<dbReference type="Proteomes" id="UP001500984">
    <property type="component" value="Unassembled WGS sequence"/>
</dbReference>
<keyword evidence="7" id="KW-1185">Reference proteome</keyword>
<evidence type="ECO:0000313" key="7">
    <source>
        <dbReference type="Proteomes" id="UP001500984"/>
    </source>
</evidence>
<dbReference type="Pfam" id="PF07730">
    <property type="entry name" value="HisKA_3"/>
    <property type="match status" value="1"/>
</dbReference>
<evidence type="ECO:0000256" key="2">
    <source>
        <dbReference type="ARBA" id="ARBA00022777"/>
    </source>
</evidence>
<dbReference type="InterPro" id="IPR050482">
    <property type="entry name" value="Sensor_HK_TwoCompSys"/>
</dbReference>
<comment type="caution">
    <text evidence="6">The sequence shown here is derived from an EMBL/GenBank/DDBJ whole genome shotgun (WGS) entry which is preliminary data.</text>
</comment>
<feature type="transmembrane region" description="Helical" evidence="4">
    <location>
        <begin position="85"/>
        <end position="103"/>
    </location>
</feature>
<protein>
    <recommendedName>
        <fullName evidence="5">Signal transduction histidine kinase subgroup 3 dimerisation and phosphoacceptor domain-containing protein</fullName>
    </recommendedName>
</protein>
<keyword evidence="4" id="KW-0472">Membrane</keyword>
<dbReference type="Gene3D" id="3.30.565.10">
    <property type="entry name" value="Histidine kinase-like ATPase, C-terminal domain"/>
    <property type="match status" value="1"/>
</dbReference>
<keyword evidence="4" id="KW-0812">Transmembrane</keyword>
<dbReference type="InterPro" id="IPR036890">
    <property type="entry name" value="HATPase_C_sf"/>
</dbReference>
<accession>A0ABP5IN00</accession>
<dbReference type="Gene3D" id="1.20.5.1930">
    <property type="match status" value="1"/>
</dbReference>
<dbReference type="EMBL" id="BAAAPZ010000009">
    <property type="protein sequence ID" value="GAA2101170.1"/>
    <property type="molecule type" value="Genomic_DNA"/>
</dbReference>
<dbReference type="InterPro" id="IPR011712">
    <property type="entry name" value="Sig_transdc_His_kin_sub3_dim/P"/>
</dbReference>
<proteinExistence type="predicted"/>
<name>A0ABP5IN00_9MICO</name>
<keyword evidence="2" id="KW-0418">Kinase</keyword>